<feature type="compositionally biased region" description="Low complexity" evidence="1">
    <location>
        <begin position="1"/>
        <end position="25"/>
    </location>
</feature>
<reference evidence="2 3" key="1">
    <citation type="journal article" date="2023" name="Arcadia Sci">
        <title>De novo assembly of a long-read Amblyomma americanum tick genome.</title>
        <authorList>
            <person name="Chou S."/>
            <person name="Poskanzer K.E."/>
            <person name="Rollins M."/>
            <person name="Thuy-Boun P.S."/>
        </authorList>
    </citation>
    <scope>NUCLEOTIDE SEQUENCE [LARGE SCALE GENOMIC DNA]</scope>
    <source>
        <strain evidence="2">F_SG_1</strain>
        <tissue evidence="2">Salivary glands</tissue>
    </source>
</reference>
<dbReference type="AlphaFoldDB" id="A0AAQ4F1Z7"/>
<dbReference type="Proteomes" id="UP001321473">
    <property type="component" value="Unassembled WGS sequence"/>
</dbReference>
<organism evidence="2 3">
    <name type="scientific">Amblyomma americanum</name>
    <name type="common">Lone star tick</name>
    <dbReference type="NCBI Taxonomy" id="6943"/>
    <lineage>
        <taxon>Eukaryota</taxon>
        <taxon>Metazoa</taxon>
        <taxon>Ecdysozoa</taxon>
        <taxon>Arthropoda</taxon>
        <taxon>Chelicerata</taxon>
        <taxon>Arachnida</taxon>
        <taxon>Acari</taxon>
        <taxon>Parasitiformes</taxon>
        <taxon>Ixodida</taxon>
        <taxon>Ixodoidea</taxon>
        <taxon>Ixodidae</taxon>
        <taxon>Amblyomminae</taxon>
        <taxon>Amblyomma</taxon>
    </lineage>
</organism>
<evidence type="ECO:0000313" key="2">
    <source>
        <dbReference type="EMBL" id="KAK8780738.1"/>
    </source>
</evidence>
<evidence type="ECO:0000313" key="3">
    <source>
        <dbReference type="Proteomes" id="UP001321473"/>
    </source>
</evidence>
<keyword evidence="3" id="KW-1185">Reference proteome</keyword>
<feature type="region of interest" description="Disordered" evidence="1">
    <location>
        <begin position="1"/>
        <end position="44"/>
    </location>
</feature>
<sequence>MSYQSSRVSSAPSVSSRDSLSPNLSEKSTCAGVLRDDRGGGSGGSCGNQLSLPFTEACTIARASPSLGRLVPLASEPASSSSHLQQELMDQRPFQTTAACHAPLITLTTLQPIAATFTGASMASGQGGVPAAAVQASERTAAALAPLPRFCTVSVQCEMNAGTTGLSAA</sequence>
<comment type="caution">
    <text evidence="2">The sequence shown here is derived from an EMBL/GenBank/DDBJ whole genome shotgun (WGS) entry which is preliminary data.</text>
</comment>
<dbReference type="EMBL" id="JARKHS020008497">
    <property type="protein sequence ID" value="KAK8780738.1"/>
    <property type="molecule type" value="Genomic_DNA"/>
</dbReference>
<gene>
    <name evidence="2" type="ORF">V5799_017924</name>
</gene>
<proteinExistence type="predicted"/>
<name>A0AAQ4F1Z7_AMBAM</name>
<protein>
    <submittedName>
        <fullName evidence="2">Uncharacterized protein</fullName>
    </submittedName>
</protein>
<accession>A0AAQ4F1Z7</accession>
<evidence type="ECO:0000256" key="1">
    <source>
        <dbReference type="SAM" id="MobiDB-lite"/>
    </source>
</evidence>